<feature type="transmembrane region" description="Helical" evidence="1">
    <location>
        <begin position="479"/>
        <end position="496"/>
    </location>
</feature>
<dbReference type="InParanoid" id="K3WK46"/>
<evidence type="ECO:0000313" key="2">
    <source>
        <dbReference type="EnsemblProtists" id="PYU1_T005338"/>
    </source>
</evidence>
<dbReference type="HOGENOM" id="CLU_025979_0_0_1"/>
<dbReference type="EMBL" id="GL376633">
    <property type="status" value="NOT_ANNOTATED_CDS"/>
    <property type="molecule type" value="Genomic_DNA"/>
</dbReference>
<accession>K3WK46</accession>
<dbReference type="Proteomes" id="UP000019132">
    <property type="component" value="Unassembled WGS sequence"/>
</dbReference>
<dbReference type="EnsemblProtists" id="PYU1_T005338">
    <property type="protein sequence ID" value="PYU1_T005338"/>
    <property type="gene ID" value="PYU1_G005327"/>
</dbReference>
<dbReference type="AlphaFoldDB" id="K3WK46"/>
<keyword evidence="3" id="KW-1185">Reference proteome</keyword>
<feature type="transmembrane region" description="Helical" evidence="1">
    <location>
        <begin position="21"/>
        <end position="39"/>
    </location>
</feature>
<evidence type="ECO:0000256" key="1">
    <source>
        <dbReference type="SAM" id="Phobius"/>
    </source>
</evidence>
<protein>
    <submittedName>
        <fullName evidence="2">Uncharacterized protein</fullName>
    </submittedName>
</protein>
<feature type="transmembrane region" description="Helical" evidence="1">
    <location>
        <begin position="542"/>
        <end position="564"/>
    </location>
</feature>
<keyword evidence="1" id="KW-0812">Transmembrane</keyword>
<dbReference type="VEuPathDB" id="FungiDB:PYU1_G005327"/>
<reference evidence="3" key="2">
    <citation type="submission" date="2010-04" db="EMBL/GenBank/DDBJ databases">
        <authorList>
            <person name="Buell R."/>
            <person name="Hamilton J."/>
            <person name="Hostetler J."/>
        </authorList>
    </citation>
    <scope>NUCLEOTIDE SEQUENCE [LARGE SCALE GENOMIC DNA]</scope>
    <source>
        <strain evidence="3">DAOM:BR144</strain>
    </source>
</reference>
<organism evidence="2 3">
    <name type="scientific">Globisporangium ultimum (strain ATCC 200006 / CBS 805.95 / DAOM BR144)</name>
    <name type="common">Pythium ultimum</name>
    <dbReference type="NCBI Taxonomy" id="431595"/>
    <lineage>
        <taxon>Eukaryota</taxon>
        <taxon>Sar</taxon>
        <taxon>Stramenopiles</taxon>
        <taxon>Oomycota</taxon>
        <taxon>Peronosporomycetes</taxon>
        <taxon>Pythiales</taxon>
        <taxon>Pythiaceae</taxon>
        <taxon>Globisporangium</taxon>
    </lineage>
</organism>
<proteinExistence type="predicted"/>
<reference evidence="2" key="3">
    <citation type="submission" date="2015-02" db="UniProtKB">
        <authorList>
            <consortium name="EnsemblProtists"/>
        </authorList>
    </citation>
    <scope>IDENTIFICATION</scope>
    <source>
        <strain evidence="2">DAOM BR144</strain>
    </source>
</reference>
<sequence length="744" mass="81175">MFKPQVISKQKTAVFHVCGRLRQFALFAIGAMGLWPLLLQVIMVPESVFGDGHGDRYEQVSYFAFENDHYQVLTPRKVDCGDLQTALFGGKVPVATQDLLRAVSDTTFKTARTLVINQTTDSNATTLSVSTGILGLAKDRSVCFGGVDDEGSVQVEALLSAQEAAAFGVDSACLQGSATHMRLRLQSSEFFSPDTMGELNPARVPGAMLIVSLVDEELRPVLSSCYGATRETRYKATQIESEYRRLVSVYSKQLLVSETCNSFTLFGGSRDEFGCAFSALGASGAVADLNSDGAQRTYSFTAPWRMIQCTVAGECSSLLFTQMWLSEWTVQDTTSGEVLRHNFVNHKVNEVTVDNTFSLRLLISLQILALVVTAYLTSVRGWYTIQCAIVSPWAKVANATTSCTIAKVVRSSYNFILVAQMVLGIIQWRKQLTVDMLVGADTNQAVLRATGCGTLVVVLAINIVFARAGDLKMQEMEPSFAHVVGFVAAIILYLVTRSSSIGASARSLLVNGMHTVAAAEVTQYSGCRGSSVCAAQASLQKYIVVLVLVITIACATGSFIQAALQASARVSTSRRISNKTRSKNALLRKESLNSFTRFLDDRSQKTDMYDSSTEIYVRMPGGTVLSTRGQLEACGFVPAASMLFRYRDLPQFLGARALPMQVLNLFNLTVTIYELMETGEVVNGHPVMYVADQVIHAHWSKLKGATLSWSLAYYGGDDREHRFSTGLAKLFRPSSPRYVVAAET</sequence>
<evidence type="ECO:0000313" key="3">
    <source>
        <dbReference type="Proteomes" id="UP000019132"/>
    </source>
</evidence>
<name>K3WK46_GLOUD</name>
<keyword evidence="1" id="KW-1133">Transmembrane helix</keyword>
<feature type="transmembrane region" description="Helical" evidence="1">
    <location>
        <begin position="445"/>
        <end position="467"/>
    </location>
</feature>
<feature type="transmembrane region" description="Helical" evidence="1">
    <location>
        <begin position="357"/>
        <end position="376"/>
    </location>
</feature>
<dbReference type="OMA" id="TQGNSQY"/>
<reference evidence="3" key="1">
    <citation type="journal article" date="2010" name="Genome Biol.">
        <title>Genome sequence of the necrotrophic plant pathogen Pythium ultimum reveals original pathogenicity mechanisms and effector repertoire.</title>
        <authorList>
            <person name="Levesque C.A."/>
            <person name="Brouwer H."/>
            <person name="Cano L."/>
            <person name="Hamilton J.P."/>
            <person name="Holt C."/>
            <person name="Huitema E."/>
            <person name="Raffaele S."/>
            <person name="Robideau G.P."/>
            <person name="Thines M."/>
            <person name="Win J."/>
            <person name="Zerillo M.M."/>
            <person name="Beakes G.W."/>
            <person name="Boore J.L."/>
            <person name="Busam D."/>
            <person name="Dumas B."/>
            <person name="Ferriera S."/>
            <person name="Fuerstenberg S.I."/>
            <person name="Gachon C.M."/>
            <person name="Gaulin E."/>
            <person name="Govers F."/>
            <person name="Grenville-Briggs L."/>
            <person name="Horner N."/>
            <person name="Hostetler J."/>
            <person name="Jiang R.H."/>
            <person name="Johnson J."/>
            <person name="Krajaejun T."/>
            <person name="Lin H."/>
            <person name="Meijer H.J."/>
            <person name="Moore B."/>
            <person name="Morris P."/>
            <person name="Phuntmart V."/>
            <person name="Puiu D."/>
            <person name="Shetty J."/>
            <person name="Stajich J.E."/>
            <person name="Tripathy S."/>
            <person name="Wawra S."/>
            <person name="van West P."/>
            <person name="Whitty B.R."/>
            <person name="Coutinho P.M."/>
            <person name="Henrissat B."/>
            <person name="Martin F."/>
            <person name="Thomas P.D."/>
            <person name="Tyler B.M."/>
            <person name="De Vries R.P."/>
            <person name="Kamoun S."/>
            <person name="Yandell M."/>
            <person name="Tisserat N."/>
            <person name="Buell C.R."/>
        </authorList>
    </citation>
    <scope>NUCLEOTIDE SEQUENCE</scope>
    <source>
        <strain evidence="3">DAOM:BR144</strain>
    </source>
</reference>
<keyword evidence="1" id="KW-0472">Membrane</keyword>